<organism evidence="2 3">
    <name type="scientific">Pyxidicoccus fallax</name>
    <dbReference type="NCBI Taxonomy" id="394095"/>
    <lineage>
        <taxon>Bacteria</taxon>
        <taxon>Pseudomonadati</taxon>
        <taxon>Myxococcota</taxon>
        <taxon>Myxococcia</taxon>
        <taxon>Myxococcales</taxon>
        <taxon>Cystobacterineae</taxon>
        <taxon>Myxococcaceae</taxon>
        <taxon>Pyxidicoccus</taxon>
    </lineage>
</organism>
<dbReference type="EMBL" id="JABBJJ010000365">
    <property type="protein sequence ID" value="NMO21915.1"/>
    <property type="molecule type" value="Genomic_DNA"/>
</dbReference>
<feature type="transmembrane region" description="Helical" evidence="1">
    <location>
        <begin position="322"/>
        <end position="343"/>
    </location>
</feature>
<name>A0A848LV82_9BACT</name>
<feature type="transmembrane region" description="Helical" evidence="1">
    <location>
        <begin position="156"/>
        <end position="181"/>
    </location>
</feature>
<dbReference type="Proteomes" id="UP000518300">
    <property type="component" value="Unassembled WGS sequence"/>
</dbReference>
<proteinExistence type="predicted"/>
<feature type="transmembrane region" description="Helical" evidence="1">
    <location>
        <begin position="74"/>
        <end position="94"/>
    </location>
</feature>
<sequence>MAFCAIAVVFMHLTVWRWIAFRRHQTFGHILSYWDSAYYTAIARDGYSGVLFAFYPAYPLTVGFLGKLLGVTEFQWVGAVFSTVMFAGFLFWCFRASRSGEVPDGLTPKSRLGWLFVLLWPVSYIFHSHHTEALFLLLSFLAFFFSGTRRPVWGGIFAALCALTRNQGVLVVGAAALLAAWVETTPARRVRALLIAGVLGALGVVGFLTFQSVVAGSPFAFVKAQQNWTHVESVGQVLKAFVFANPWQSTDPYNVLWYISWWVLLIGAVLLARRQPALGVYALLCLLMQLYQGEFVNTFRFAAPVFPLLFFLGDGCAKRPRWFQFAVVMGLFVLNVATVRHYGLGEWAY</sequence>
<keyword evidence="3" id="KW-1185">Reference proteome</keyword>
<keyword evidence="1" id="KW-1133">Transmembrane helix</keyword>
<feature type="transmembrane region" description="Helical" evidence="1">
    <location>
        <begin position="193"/>
        <end position="214"/>
    </location>
</feature>
<evidence type="ECO:0000313" key="3">
    <source>
        <dbReference type="Proteomes" id="UP000518300"/>
    </source>
</evidence>
<dbReference type="RefSeq" id="WP_169351082.1">
    <property type="nucleotide sequence ID" value="NZ_JABBJJ010000365.1"/>
</dbReference>
<evidence type="ECO:0000313" key="2">
    <source>
        <dbReference type="EMBL" id="NMO21915.1"/>
    </source>
</evidence>
<evidence type="ECO:0000256" key="1">
    <source>
        <dbReference type="SAM" id="Phobius"/>
    </source>
</evidence>
<keyword evidence="1" id="KW-0812">Transmembrane</keyword>
<keyword evidence="1" id="KW-0472">Membrane</keyword>
<feature type="transmembrane region" description="Helical" evidence="1">
    <location>
        <begin position="255"/>
        <end position="272"/>
    </location>
</feature>
<comment type="caution">
    <text evidence="2">The sequence shown here is derived from an EMBL/GenBank/DDBJ whole genome shotgun (WGS) entry which is preliminary data.</text>
</comment>
<feature type="transmembrane region" description="Helical" evidence="1">
    <location>
        <begin position="279"/>
        <end position="302"/>
    </location>
</feature>
<dbReference type="AlphaFoldDB" id="A0A848LV82"/>
<protein>
    <submittedName>
        <fullName evidence="2">Uncharacterized protein</fullName>
    </submittedName>
</protein>
<reference evidence="2 3" key="1">
    <citation type="submission" date="2020-04" db="EMBL/GenBank/DDBJ databases">
        <title>Draft genome of Pyxidicoccus fallax type strain.</title>
        <authorList>
            <person name="Whitworth D.E."/>
        </authorList>
    </citation>
    <scope>NUCLEOTIDE SEQUENCE [LARGE SCALE GENOMIC DNA]</scope>
    <source>
        <strain evidence="2 3">DSM 14698</strain>
    </source>
</reference>
<feature type="transmembrane region" description="Helical" evidence="1">
    <location>
        <begin position="115"/>
        <end position="144"/>
    </location>
</feature>
<gene>
    <name evidence="2" type="ORF">HG543_44745</name>
</gene>
<accession>A0A848LV82</accession>